<feature type="region of interest" description="Disordered" evidence="1">
    <location>
        <begin position="223"/>
        <end position="266"/>
    </location>
</feature>
<dbReference type="Ensembl" id="ENSGWIT00000033807.1">
    <property type="protein sequence ID" value="ENSGWIP00000031030.1"/>
    <property type="gene ID" value="ENSGWIG00000016083.1"/>
</dbReference>
<sequence length="310" mass="35728">MDQRLMLRVVIDNDDIRKLTLNERPDSIKELKTQLKDKLLLQYDFKLQYEDPDFNNALCNLTCMTDLPERATLKVIPLVLLELTPLSSPTEDSDCSRTDTEILSIAGSPRSLRTQWPEFFDIPNFSVDVEYRLREANLLFMKDRLPMTLSRDMKHDILQKLAESMYSFKAYPDDDDFSSVAKALISKHPSLTEPGPQPGWFGWKNSLKFKMANFRTKLRKSGCDDVKINGGKRSKSNPEGESSSKNIKRPKRGEANYLPNLPAGHDERTLENARMLVVEELKKKIPNATQVSKMMDQTFPLRRREIVTKE</sequence>
<reference evidence="2" key="1">
    <citation type="submission" date="2025-08" db="UniProtKB">
        <authorList>
            <consortium name="Ensembl"/>
        </authorList>
    </citation>
    <scope>IDENTIFICATION</scope>
</reference>
<evidence type="ECO:0000313" key="2">
    <source>
        <dbReference type="Ensembl" id="ENSGWIP00000031030.1"/>
    </source>
</evidence>
<accession>A0A8C5GIV8</accession>
<protein>
    <submittedName>
        <fullName evidence="2">Uncharacterized protein</fullName>
    </submittedName>
</protein>
<evidence type="ECO:0000313" key="3">
    <source>
        <dbReference type="Proteomes" id="UP000694680"/>
    </source>
</evidence>
<dbReference type="PANTHER" id="PTHR31025">
    <property type="entry name" value="SI:CH211-196P9.1-RELATED"/>
    <property type="match status" value="1"/>
</dbReference>
<dbReference type="Proteomes" id="UP000694680">
    <property type="component" value="Unassembled WGS sequence"/>
</dbReference>
<dbReference type="PANTHER" id="PTHR31025:SF19">
    <property type="entry name" value="SI:CH73-42K18.1-RELATED"/>
    <property type="match status" value="1"/>
</dbReference>
<keyword evidence="3" id="KW-1185">Reference proteome</keyword>
<evidence type="ECO:0000256" key="1">
    <source>
        <dbReference type="SAM" id="MobiDB-lite"/>
    </source>
</evidence>
<organism evidence="2 3">
    <name type="scientific">Gouania willdenowi</name>
    <name type="common">Blunt-snouted clingfish</name>
    <name type="synonym">Lepadogaster willdenowi</name>
    <dbReference type="NCBI Taxonomy" id="441366"/>
    <lineage>
        <taxon>Eukaryota</taxon>
        <taxon>Metazoa</taxon>
        <taxon>Chordata</taxon>
        <taxon>Craniata</taxon>
        <taxon>Vertebrata</taxon>
        <taxon>Euteleostomi</taxon>
        <taxon>Actinopterygii</taxon>
        <taxon>Neopterygii</taxon>
        <taxon>Teleostei</taxon>
        <taxon>Neoteleostei</taxon>
        <taxon>Acanthomorphata</taxon>
        <taxon>Ovalentaria</taxon>
        <taxon>Blenniimorphae</taxon>
        <taxon>Blenniiformes</taxon>
        <taxon>Gobiesocoidei</taxon>
        <taxon>Gobiesocidae</taxon>
        <taxon>Gobiesocinae</taxon>
        <taxon>Gouania</taxon>
    </lineage>
</organism>
<proteinExistence type="predicted"/>
<name>A0A8C5GIV8_GOUWI</name>
<reference evidence="2" key="2">
    <citation type="submission" date="2025-09" db="UniProtKB">
        <authorList>
            <consortium name="Ensembl"/>
        </authorList>
    </citation>
    <scope>IDENTIFICATION</scope>
</reference>
<dbReference type="AlphaFoldDB" id="A0A8C5GIV8"/>